<evidence type="ECO:0000256" key="3">
    <source>
        <dbReference type="ARBA" id="ARBA00022475"/>
    </source>
</evidence>
<feature type="transmembrane region" description="Helical" evidence="7">
    <location>
        <begin position="7"/>
        <end position="31"/>
    </location>
</feature>
<keyword evidence="4 7" id="KW-0812">Transmembrane</keyword>
<keyword evidence="3" id="KW-1003">Cell membrane</keyword>
<protein>
    <recommendedName>
        <fullName evidence="9">ABC transmembrane type-1 domain-containing protein</fullName>
    </recommendedName>
</protein>
<dbReference type="PANTHER" id="PTHR43744">
    <property type="entry name" value="ABC TRANSPORTER PERMEASE PROTEIN MG189-RELATED-RELATED"/>
    <property type="match status" value="1"/>
</dbReference>
<accession>A0A0F8ZZR5</accession>
<name>A0A0F8ZZR5_9ZZZZ</name>
<feature type="non-terminal residue" evidence="8">
    <location>
        <position position="135"/>
    </location>
</feature>
<keyword evidence="6 7" id="KW-0472">Membrane</keyword>
<evidence type="ECO:0000256" key="4">
    <source>
        <dbReference type="ARBA" id="ARBA00022692"/>
    </source>
</evidence>
<dbReference type="Gene3D" id="1.10.3720.10">
    <property type="entry name" value="MetI-like"/>
    <property type="match status" value="1"/>
</dbReference>
<evidence type="ECO:0000256" key="5">
    <source>
        <dbReference type="ARBA" id="ARBA00022989"/>
    </source>
</evidence>
<dbReference type="SUPFAM" id="SSF161098">
    <property type="entry name" value="MetI-like"/>
    <property type="match status" value="1"/>
</dbReference>
<evidence type="ECO:0000256" key="1">
    <source>
        <dbReference type="ARBA" id="ARBA00004651"/>
    </source>
</evidence>
<comment type="caution">
    <text evidence="8">The sequence shown here is derived from an EMBL/GenBank/DDBJ whole genome shotgun (WGS) entry which is preliminary data.</text>
</comment>
<sequence length="135" mass="14976">MAKKILIHFLALIVFLFCAGPLLLTLFGGIIPDAALLSYPPKWFSMKPSFAYYKYIFFGVVPSAYEERGAMRSMITEEARQIPHSMMNSAIIAFSVMGINILFGGMASFAFARIRFKGKSATFMGIVMCRLLPAA</sequence>
<dbReference type="PANTHER" id="PTHR43744:SF8">
    <property type="entry name" value="SN-GLYCEROL-3-PHOSPHATE TRANSPORT SYSTEM PERMEASE PROTEIN UGPE"/>
    <property type="match status" value="1"/>
</dbReference>
<gene>
    <name evidence="8" type="ORF">LCGC14_2632390</name>
</gene>
<keyword evidence="5 7" id="KW-1133">Transmembrane helix</keyword>
<evidence type="ECO:0000313" key="8">
    <source>
        <dbReference type="EMBL" id="KKK99472.1"/>
    </source>
</evidence>
<keyword evidence="2" id="KW-0813">Transport</keyword>
<reference evidence="8" key="1">
    <citation type="journal article" date="2015" name="Nature">
        <title>Complex archaea that bridge the gap between prokaryotes and eukaryotes.</title>
        <authorList>
            <person name="Spang A."/>
            <person name="Saw J.H."/>
            <person name="Jorgensen S.L."/>
            <person name="Zaremba-Niedzwiedzka K."/>
            <person name="Martijn J."/>
            <person name="Lind A.E."/>
            <person name="van Eijk R."/>
            <person name="Schleper C."/>
            <person name="Guy L."/>
            <person name="Ettema T.J."/>
        </authorList>
    </citation>
    <scope>NUCLEOTIDE SEQUENCE</scope>
</reference>
<evidence type="ECO:0000256" key="2">
    <source>
        <dbReference type="ARBA" id="ARBA00022448"/>
    </source>
</evidence>
<dbReference type="AlphaFoldDB" id="A0A0F8ZZR5"/>
<comment type="subcellular location">
    <subcellularLocation>
        <location evidence="1">Cell membrane</location>
        <topology evidence="1">Multi-pass membrane protein</topology>
    </subcellularLocation>
</comment>
<dbReference type="GO" id="GO:0005886">
    <property type="term" value="C:plasma membrane"/>
    <property type="evidence" value="ECO:0007669"/>
    <property type="project" value="UniProtKB-SubCell"/>
</dbReference>
<evidence type="ECO:0000256" key="7">
    <source>
        <dbReference type="SAM" id="Phobius"/>
    </source>
</evidence>
<dbReference type="InterPro" id="IPR035906">
    <property type="entry name" value="MetI-like_sf"/>
</dbReference>
<evidence type="ECO:0000256" key="6">
    <source>
        <dbReference type="ARBA" id="ARBA00023136"/>
    </source>
</evidence>
<evidence type="ECO:0008006" key="9">
    <source>
        <dbReference type="Google" id="ProtNLM"/>
    </source>
</evidence>
<proteinExistence type="predicted"/>
<feature type="transmembrane region" description="Helical" evidence="7">
    <location>
        <begin position="90"/>
        <end position="112"/>
    </location>
</feature>
<organism evidence="8">
    <name type="scientific">marine sediment metagenome</name>
    <dbReference type="NCBI Taxonomy" id="412755"/>
    <lineage>
        <taxon>unclassified sequences</taxon>
        <taxon>metagenomes</taxon>
        <taxon>ecological metagenomes</taxon>
    </lineage>
</organism>
<dbReference type="EMBL" id="LAZR01045190">
    <property type="protein sequence ID" value="KKK99472.1"/>
    <property type="molecule type" value="Genomic_DNA"/>
</dbReference>